<dbReference type="PANTHER" id="PTHR42981:SF2">
    <property type="entry name" value="PYRUVATE DEHYDROGENASE [UBIQUINONE]"/>
    <property type="match status" value="1"/>
</dbReference>
<dbReference type="Gene3D" id="3.40.50.1220">
    <property type="entry name" value="TPP-binding domain"/>
    <property type="match status" value="1"/>
</dbReference>
<reference evidence="9 10" key="1">
    <citation type="journal article" date="2014" name="BMC Genomics">
        <title>Unusual genome complexity in Lactobacillus salivarius JCM1046.</title>
        <authorList>
            <person name="Raftis E.J."/>
            <person name="Forde B.M."/>
            <person name="Claesson M.J."/>
            <person name="O'Toole P.W."/>
        </authorList>
    </citation>
    <scope>NUCLEOTIDE SEQUENCE [LARGE SCALE GENOMIC DNA]</scope>
    <source>
        <strain evidence="9 10">JCM1046</strain>
    </source>
</reference>
<dbReference type="InterPro" id="IPR012001">
    <property type="entry name" value="Thiamin_PyroP_enz_TPP-bd_dom"/>
</dbReference>
<evidence type="ECO:0000256" key="1">
    <source>
        <dbReference type="ARBA" id="ARBA00007812"/>
    </source>
</evidence>
<dbReference type="InterPro" id="IPR047212">
    <property type="entry name" value="TPP_POXB-like"/>
</dbReference>
<evidence type="ECO:0000259" key="8">
    <source>
        <dbReference type="Pfam" id="PF02776"/>
    </source>
</evidence>
<feature type="region of interest" description="Disordered" evidence="5">
    <location>
        <begin position="604"/>
        <end position="628"/>
    </location>
</feature>
<dbReference type="InterPro" id="IPR000399">
    <property type="entry name" value="TPP-bd_CS"/>
</dbReference>
<feature type="domain" description="Thiamine pyrophosphate enzyme N-terminal TPP-binding" evidence="8">
    <location>
        <begin position="6"/>
        <end position="116"/>
    </location>
</feature>
<dbReference type="Gene3D" id="1.10.10.940">
    <property type="match status" value="1"/>
</dbReference>
<dbReference type="EMBL" id="CP007646">
    <property type="protein sequence ID" value="AIR09790.1"/>
    <property type="molecule type" value="Genomic_DNA"/>
</dbReference>
<evidence type="ECO:0000256" key="3">
    <source>
        <dbReference type="NCBIfam" id="TIGR02720"/>
    </source>
</evidence>
<keyword evidence="2 4" id="KW-0786">Thiamine pyrophosphate</keyword>
<evidence type="ECO:0000259" key="6">
    <source>
        <dbReference type="Pfam" id="PF00205"/>
    </source>
</evidence>
<dbReference type="Proteomes" id="UP000029488">
    <property type="component" value="Chromosome"/>
</dbReference>
<evidence type="ECO:0000256" key="4">
    <source>
        <dbReference type="RuleBase" id="RU362132"/>
    </source>
</evidence>
<proteinExistence type="inferred from homology"/>
<dbReference type="InterPro" id="IPR014092">
    <property type="entry name" value="Pyruvate_oxidase"/>
</dbReference>
<protein>
    <recommendedName>
        <fullName evidence="3">Pyruvate oxidase</fullName>
        <ecNumber evidence="3">1.2.3.3</ecNumber>
    </recommendedName>
</protein>
<keyword evidence="9" id="KW-0560">Oxidoreductase</keyword>
<dbReference type="GO" id="GO:0047112">
    <property type="term" value="F:pyruvate oxidase activity"/>
    <property type="evidence" value="ECO:0007669"/>
    <property type="project" value="UniProtKB-UniRule"/>
</dbReference>
<sequence>MPNKISGADAMLKVLHEWGVTHIYGHPGGSLDSTMNALHNHQDKIKFIQVRHEEAGALAASASAKLSGKVGVVLGSAGPGAIHLLNGLHDAKADHVPVFAIIAQVPTTKMNIDFFQAYNEGPWFDNVACWNRTAMTAESIPKLVDEGIRQAYKHRGVATLILPKDLGWKMIPDTFVSNAANHVEPIYPEPNPQSITDALELIKAAKAPMVYFGIGAKHAAKELKEISAKFKLPLVSSVLAKGIIEDTYPTYMGSTGRVAPKTGVELGFNTDLILWIGNDVPFSIFLFNPKAKVIQIDIDSEKLGKRHQVTVPILADSKKTLQALLKQVEELPETPFYKAALANKENWLAWLNRFKHSEDIPLRPEPVFEVLNQEASDQAIFTLDVGNVNINFARLMNLHDQQKWTTSGQFATMGYGVPAAIAAKILYPDRDIYSLNGDGGFAMLMEEIITQVKYNLNIINIIFNNKTLGYIEAEQIDDTQQPVFGVDLPDTDWATIAKGMGAIGYTVYTLDDFKEAIAAGKESSKPIVIDVKFTREMPFTTEHMYLDPSYQDPQKVASFIEKYQATTLRPFSYFLKRELGESRDDFNSAMQNVFDVITTPSTLPENYDQKKKEQDQIIPDAVSGASEY</sequence>
<feature type="domain" description="Thiamine pyrophosphate enzyme central" evidence="6">
    <location>
        <begin position="195"/>
        <end position="324"/>
    </location>
</feature>
<dbReference type="Pfam" id="PF02775">
    <property type="entry name" value="TPP_enzyme_C"/>
    <property type="match status" value="1"/>
</dbReference>
<dbReference type="SUPFAM" id="SSF52467">
    <property type="entry name" value="DHS-like NAD/FAD-binding domain"/>
    <property type="match status" value="1"/>
</dbReference>
<dbReference type="PROSITE" id="PS00187">
    <property type="entry name" value="TPP_ENZYMES"/>
    <property type="match status" value="1"/>
</dbReference>
<dbReference type="SUPFAM" id="SSF52518">
    <property type="entry name" value="Thiamin diphosphate-binding fold (THDP-binding)"/>
    <property type="match status" value="2"/>
</dbReference>
<dbReference type="InterPro" id="IPR047211">
    <property type="entry name" value="POXB-like"/>
</dbReference>
<dbReference type="Gene3D" id="3.40.50.970">
    <property type="match status" value="2"/>
</dbReference>
<dbReference type="InterPro" id="IPR029061">
    <property type="entry name" value="THDP-binding"/>
</dbReference>
<dbReference type="NCBIfam" id="TIGR02720">
    <property type="entry name" value="pyruv_oxi_spxB"/>
    <property type="match status" value="1"/>
</dbReference>
<dbReference type="InterPro" id="IPR029035">
    <property type="entry name" value="DHS-like_NAD/FAD-binding_dom"/>
</dbReference>
<dbReference type="Pfam" id="PF02776">
    <property type="entry name" value="TPP_enzyme_N"/>
    <property type="match status" value="1"/>
</dbReference>
<evidence type="ECO:0000313" key="10">
    <source>
        <dbReference type="Proteomes" id="UP000029488"/>
    </source>
</evidence>
<dbReference type="InterPro" id="IPR012000">
    <property type="entry name" value="Thiamin_PyroP_enz_cen_dom"/>
</dbReference>
<gene>
    <name evidence="9" type="ORF">LSJ_0017c</name>
</gene>
<dbReference type="KEGG" id="lsj:LSJ_0017c"/>
<feature type="domain" description="Thiamine pyrophosphate enzyme TPP-binding" evidence="7">
    <location>
        <begin position="384"/>
        <end position="531"/>
    </location>
</feature>
<dbReference type="EC" id="1.2.3.3" evidence="3"/>
<dbReference type="InterPro" id="IPR011766">
    <property type="entry name" value="TPP_enzyme_TPP-bd"/>
</dbReference>
<organism evidence="9 10">
    <name type="scientific">Ligilactobacillus salivarius</name>
    <dbReference type="NCBI Taxonomy" id="1624"/>
    <lineage>
        <taxon>Bacteria</taxon>
        <taxon>Bacillati</taxon>
        <taxon>Bacillota</taxon>
        <taxon>Bacilli</taxon>
        <taxon>Lactobacillales</taxon>
        <taxon>Lactobacillaceae</taxon>
        <taxon>Ligilactobacillus</taxon>
    </lineage>
</organism>
<dbReference type="CDD" id="cd02014">
    <property type="entry name" value="TPP_POX"/>
    <property type="match status" value="1"/>
</dbReference>
<dbReference type="Pfam" id="PF00205">
    <property type="entry name" value="TPP_enzyme_M"/>
    <property type="match status" value="1"/>
</dbReference>
<evidence type="ECO:0000259" key="7">
    <source>
        <dbReference type="Pfam" id="PF02775"/>
    </source>
</evidence>
<comment type="similarity">
    <text evidence="1 4">Belongs to the TPP enzyme family.</text>
</comment>
<accession>A0A089QAN0</accession>
<keyword evidence="9" id="KW-0670">Pyruvate</keyword>
<evidence type="ECO:0000256" key="2">
    <source>
        <dbReference type="ARBA" id="ARBA00023052"/>
    </source>
</evidence>
<evidence type="ECO:0000256" key="5">
    <source>
        <dbReference type="SAM" id="MobiDB-lite"/>
    </source>
</evidence>
<dbReference type="RefSeq" id="WP_044004266.1">
    <property type="nucleotide sequence ID" value="NZ_CP007646.1"/>
</dbReference>
<evidence type="ECO:0000313" key="9">
    <source>
        <dbReference type="EMBL" id="AIR09790.1"/>
    </source>
</evidence>
<dbReference type="GO" id="GO:0000287">
    <property type="term" value="F:magnesium ion binding"/>
    <property type="evidence" value="ECO:0007669"/>
    <property type="project" value="InterPro"/>
</dbReference>
<dbReference type="PANTHER" id="PTHR42981">
    <property type="entry name" value="PYRUVATE DEHYDROGENASE [UBIQUINONE]"/>
    <property type="match status" value="1"/>
</dbReference>
<name>A0A089QAN0_9LACO</name>
<dbReference type="GO" id="GO:0030976">
    <property type="term" value="F:thiamine pyrophosphate binding"/>
    <property type="evidence" value="ECO:0007669"/>
    <property type="project" value="InterPro"/>
</dbReference>
<dbReference type="AlphaFoldDB" id="A0A089QAN0"/>